<dbReference type="Proteomes" id="UP000033710">
    <property type="component" value="Unassembled WGS sequence"/>
</dbReference>
<dbReference type="VEuPathDB" id="FungiDB:SPSK_08152"/>
<gene>
    <name evidence="2" type="ORF">SPSK_08152</name>
</gene>
<evidence type="ECO:0000313" key="3">
    <source>
        <dbReference type="Proteomes" id="UP000033710"/>
    </source>
</evidence>
<dbReference type="KEGG" id="ssck:SPSK_08152"/>
<comment type="caution">
    <text evidence="2">The sequence shown here is derived from an EMBL/GenBank/DDBJ whole genome shotgun (WGS) entry which is preliminary data.</text>
</comment>
<organism evidence="2 3">
    <name type="scientific">Sporothrix schenckii 1099-18</name>
    <dbReference type="NCBI Taxonomy" id="1397361"/>
    <lineage>
        <taxon>Eukaryota</taxon>
        <taxon>Fungi</taxon>
        <taxon>Dikarya</taxon>
        <taxon>Ascomycota</taxon>
        <taxon>Pezizomycotina</taxon>
        <taxon>Sordariomycetes</taxon>
        <taxon>Sordariomycetidae</taxon>
        <taxon>Ophiostomatales</taxon>
        <taxon>Ophiostomataceae</taxon>
        <taxon>Sporothrix</taxon>
    </lineage>
</organism>
<name>A0A0F2MFN7_SPOSC</name>
<sequence>MYDVRCDTLAKYVKGGAAEGDQRRQNGGHGGVLCSTHETRRQTIRRRGSVSAKLLLLTPMPIDTPPNLCRPYAQESHFEDHKLRPGLSQVGQKPQDTGTTA</sequence>
<proteinExistence type="predicted"/>
<feature type="compositionally biased region" description="Polar residues" evidence="1">
    <location>
        <begin position="89"/>
        <end position="101"/>
    </location>
</feature>
<evidence type="ECO:0000313" key="2">
    <source>
        <dbReference type="EMBL" id="KJR88432.1"/>
    </source>
</evidence>
<feature type="region of interest" description="Disordered" evidence="1">
    <location>
        <begin position="73"/>
        <end position="101"/>
    </location>
</feature>
<accession>A0A0F2MFN7</accession>
<reference evidence="2 3" key="1">
    <citation type="journal article" date="2014" name="BMC Genomics">
        <title>Comparative genomics of the major fungal agents of human and animal Sporotrichosis: Sporothrix schenckii and Sporothrix brasiliensis.</title>
        <authorList>
            <person name="Teixeira M.M."/>
            <person name="de Almeida L.G."/>
            <person name="Kubitschek-Barreira P."/>
            <person name="Alves F.L."/>
            <person name="Kioshima E.S."/>
            <person name="Abadio A.K."/>
            <person name="Fernandes L."/>
            <person name="Derengowski L.S."/>
            <person name="Ferreira K.S."/>
            <person name="Souza R.C."/>
            <person name="Ruiz J.C."/>
            <person name="de Andrade N.C."/>
            <person name="Paes H.C."/>
            <person name="Nicola A.M."/>
            <person name="Albuquerque P."/>
            <person name="Gerber A.L."/>
            <person name="Martins V.P."/>
            <person name="Peconick L.D."/>
            <person name="Neto A.V."/>
            <person name="Chaucanez C.B."/>
            <person name="Silva P.A."/>
            <person name="Cunha O.L."/>
            <person name="de Oliveira F.F."/>
            <person name="dos Santos T.C."/>
            <person name="Barros A.L."/>
            <person name="Soares M.A."/>
            <person name="de Oliveira L.M."/>
            <person name="Marini M.M."/>
            <person name="Villalobos-Duno H."/>
            <person name="Cunha M.M."/>
            <person name="de Hoog S."/>
            <person name="da Silveira J.F."/>
            <person name="Henrissat B."/>
            <person name="Nino-Vega G.A."/>
            <person name="Cisalpino P.S."/>
            <person name="Mora-Montes H.M."/>
            <person name="Almeida S.R."/>
            <person name="Stajich J.E."/>
            <person name="Lopes-Bezerra L.M."/>
            <person name="Vasconcelos A.T."/>
            <person name="Felipe M.S."/>
        </authorList>
    </citation>
    <scope>NUCLEOTIDE SEQUENCE [LARGE SCALE GENOMIC DNA]</scope>
    <source>
        <strain evidence="2 3">1099-18</strain>
    </source>
</reference>
<reference evidence="2 3" key="2">
    <citation type="journal article" date="2015" name="Eukaryot. Cell">
        <title>Asexual propagation of a virulent clone complex in a human and feline outbreak of sporotrichosis.</title>
        <authorList>
            <person name="Teixeira Mde M."/>
            <person name="Rodrigues A.M."/>
            <person name="Tsui C.K."/>
            <person name="de Almeida L.G."/>
            <person name="Van Diepeningen A.D."/>
            <person name="van den Ende B.G."/>
            <person name="Fernandes G.F."/>
            <person name="Kano R."/>
            <person name="Hamelin R.C."/>
            <person name="Lopes-Bezerra L.M."/>
            <person name="Vasconcelos A.T."/>
            <person name="de Hoog S."/>
            <person name="de Camargo Z.P."/>
            <person name="Felipe M.S."/>
        </authorList>
    </citation>
    <scope>NUCLEOTIDE SEQUENCE [LARGE SCALE GENOMIC DNA]</scope>
    <source>
        <strain evidence="2 3">1099-18</strain>
    </source>
</reference>
<evidence type="ECO:0000256" key="1">
    <source>
        <dbReference type="SAM" id="MobiDB-lite"/>
    </source>
</evidence>
<dbReference type="RefSeq" id="XP_016591108.1">
    <property type="nucleotide sequence ID" value="XM_016734792.1"/>
</dbReference>
<protein>
    <submittedName>
        <fullName evidence="2">Uncharacterized protein</fullName>
    </submittedName>
</protein>
<dbReference type="EMBL" id="AXCR01000004">
    <property type="protein sequence ID" value="KJR88432.1"/>
    <property type="molecule type" value="Genomic_DNA"/>
</dbReference>
<dbReference type="AlphaFoldDB" id="A0A0F2MFN7"/>
<dbReference type="GeneID" id="27670069"/>